<dbReference type="Proteomes" id="UP000255277">
    <property type="component" value="Unassembled WGS sequence"/>
</dbReference>
<protein>
    <submittedName>
        <fullName evidence="1">Peptidase</fullName>
    </submittedName>
</protein>
<gene>
    <name evidence="1" type="ORF">NCTC12195_04330</name>
</gene>
<dbReference type="AlphaFoldDB" id="A0A380FMX0"/>
<dbReference type="EMBL" id="UHDK01000001">
    <property type="protein sequence ID" value="SUM34803.1"/>
    <property type="molecule type" value="Genomic_DNA"/>
</dbReference>
<evidence type="ECO:0000313" key="1">
    <source>
        <dbReference type="EMBL" id="SUM34803.1"/>
    </source>
</evidence>
<sequence>MPGVLCYGKETHVGNPFEGVSSNYMMSYINQAIEYNTAFKETYEQESTPVPVSLICKDNKTSI</sequence>
<proteinExistence type="predicted"/>
<name>A0A380FMX0_STAGA</name>
<evidence type="ECO:0000313" key="2">
    <source>
        <dbReference type="Proteomes" id="UP000255277"/>
    </source>
</evidence>
<organism evidence="1 2">
    <name type="scientific">Staphylococcus gallinarum</name>
    <dbReference type="NCBI Taxonomy" id="1293"/>
    <lineage>
        <taxon>Bacteria</taxon>
        <taxon>Bacillati</taxon>
        <taxon>Bacillota</taxon>
        <taxon>Bacilli</taxon>
        <taxon>Bacillales</taxon>
        <taxon>Staphylococcaceae</taxon>
        <taxon>Staphylococcus</taxon>
    </lineage>
</organism>
<reference evidence="1 2" key="1">
    <citation type="submission" date="2018-06" db="EMBL/GenBank/DDBJ databases">
        <authorList>
            <consortium name="Pathogen Informatics"/>
            <person name="Doyle S."/>
        </authorList>
    </citation>
    <scope>NUCLEOTIDE SEQUENCE [LARGE SCALE GENOMIC DNA]</scope>
    <source>
        <strain evidence="1 2">NCTC12195</strain>
    </source>
</reference>
<accession>A0A380FMX0</accession>